<protein>
    <submittedName>
        <fullName evidence="1">Uncharacterized protein</fullName>
    </submittedName>
</protein>
<keyword evidence="2" id="KW-1185">Reference proteome</keyword>
<dbReference type="EMBL" id="CP036264">
    <property type="protein sequence ID" value="QEG00036.1"/>
    <property type="molecule type" value="Genomic_DNA"/>
</dbReference>
<proteinExistence type="predicted"/>
<dbReference type="AlphaFoldDB" id="A0A5B9MK78"/>
<sequence length="84" mass="9191">MIRIATLSRAWMMQKSTPDLLPKVESESHAAPPGNPLSGEGSYVKVCHSREIRLACRHLASHFSFSSISPPVPPGEGAVWKRLP</sequence>
<dbReference type="KEGG" id="smam:Mal15_41040"/>
<accession>A0A5B9MK78</accession>
<evidence type="ECO:0000313" key="1">
    <source>
        <dbReference type="EMBL" id="QEG00036.1"/>
    </source>
</evidence>
<reference evidence="1 2" key="1">
    <citation type="submission" date="2019-02" db="EMBL/GenBank/DDBJ databases">
        <title>Planctomycetal bacteria perform biofilm scaping via a novel small molecule.</title>
        <authorList>
            <person name="Jeske O."/>
            <person name="Boedeker C."/>
            <person name="Wiegand S."/>
            <person name="Breitling P."/>
            <person name="Kallscheuer N."/>
            <person name="Jogler M."/>
            <person name="Rohde M."/>
            <person name="Petersen J."/>
            <person name="Medema M.H."/>
            <person name="Surup F."/>
            <person name="Jogler C."/>
        </authorList>
    </citation>
    <scope>NUCLEOTIDE SEQUENCE [LARGE SCALE GENOMIC DNA]</scope>
    <source>
        <strain evidence="1 2">Mal15</strain>
    </source>
</reference>
<dbReference type="Proteomes" id="UP000321353">
    <property type="component" value="Chromosome"/>
</dbReference>
<gene>
    <name evidence="1" type="ORF">Mal15_41040</name>
</gene>
<organism evidence="1 2">
    <name type="scientific">Stieleria maiorica</name>
    <dbReference type="NCBI Taxonomy" id="2795974"/>
    <lineage>
        <taxon>Bacteria</taxon>
        <taxon>Pseudomonadati</taxon>
        <taxon>Planctomycetota</taxon>
        <taxon>Planctomycetia</taxon>
        <taxon>Pirellulales</taxon>
        <taxon>Pirellulaceae</taxon>
        <taxon>Stieleria</taxon>
    </lineage>
</organism>
<name>A0A5B9MK78_9BACT</name>
<evidence type="ECO:0000313" key="2">
    <source>
        <dbReference type="Proteomes" id="UP000321353"/>
    </source>
</evidence>